<dbReference type="SUPFAM" id="SSF89550">
    <property type="entry name" value="PHP domain-like"/>
    <property type="match status" value="1"/>
</dbReference>
<dbReference type="NCBIfam" id="TIGR00594">
    <property type="entry name" value="polc"/>
    <property type="match status" value="1"/>
</dbReference>
<dbReference type="Pfam" id="PF07733">
    <property type="entry name" value="DNA_pol3_alpha"/>
    <property type="match status" value="1"/>
</dbReference>
<dbReference type="PANTHER" id="PTHR32294">
    <property type="entry name" value="DNA POLYMERASE III SUBUNIT ALPHA"/>
    <property type="match status" value="1"/>
</dbReference>
<comment type="caution">
    <text evidence="2">The sequence shown here is derived from an EMBL/GenBank/DDBJ whole genome shotgun (WGS) entry which is preliminary data.</text>
</comment>
<protein>
    <recommendedName>
        <fullName evidence="1">Polymerase/histidinol phosphatase N-terminal domain-containing protein</fullName>
    </recommendedName>
</protein>
<dbReference type="GO" id="GO:0006260">
    <property type="term" value="P:DNA replication"/>
    <property type="evidence" value="ECO:0007669"/>
    <property type="project" value="InterPro"/>
</dbReference>
<sequence>MFTHLHVHTEYSLLDGMCRIPKLVARTKELGMDSLAITDHGVMYGVIEFYMKAKEAGIKPIIGCEVYVAPNSRFGRGVGDKNHYHLILLAKNETGYRHLIQLTTKAHLEGFYYRPRTDKELLGQYHQGLVALSACLSGEVPRLILQGRIQEAKEAALWYKQTFGDFYLEILRHPMPELEQINQVLIAMSTELDIPLVATNDVHYVNQEDASAHDLLLCIGTNTSIHDEKRMKMAGDFFYLKSPEEMAELYRDIPQALENTERIAEMCNLELEFGRLHLPEIELPEDKTADQFLADLCYQGLHQYYPQPTPEIEKRLDYELEVIGKTQFANYFLVVWDIISFAKKQNILFGVRGSAAASIALHSLGITEVDPIENKLVFERFLNVERRELPDIDLDFEDDHRDEVIAYVSQKYGQDHVAHIITFGTLGARAALRDVGRALGMPYSYVDRVARLVPFAPNMTLSRAL</sequence>
<dbReference type="InterPro" id="IPR004013">
    <property type="entry name" value="PHP_dom"/>
</dbReference>
<evidence type="ECO:0000313" key="2">
    <source>
        <dbReference type="EMBL" id="GAG55164.1"/>
    </source>
</evidence>
<name>X0YGM5_9ZZZZ</name>
<evidence type="ECO:0000259" key="1">
    <source>
        <dbReference type="SMART" id="SM00481"/>
    </source>
</evidence>
<dbReference type="PANTHER" id="PTHR32294:SF0">
    <property type="entry name" value="DNA POLYMERASE III SUBUNIT ALPHA"/>
    <property type="match status" value="1"/>
</dbReference>
<dbReference type="Pfam" id="PF02811">
    <property type="entry name" value="PHP"/>
    <property type="match status" value="1"/>
</dbReference>
<dbReference type="Gene3D" id="3.20.20.140">
    <property type="entry name" value="Metal-dependent hydrolases"/>
    <property type="match status" value="1"/>
</dbReference>
<dbReference type="GO" id="GO:0008408">
    <property type="term" value="F:3'-5' exonuclease activity"/>
    <property type="evidence" value="ECO:0007669"/>
    <property type="project" value="InterPro"/>
</dbReference>
<accession>X0YGM5</accession>
<reference evidence="2" key="1">
    <citation type="journal article" date="2014" name="Front. Microbiol.">
        <title>High frequency of phylogenetically diverse reductive dehalogenase-homologous genes in deep subseafloor sedimentary metagenomes.</title>
        <authorList>
            <person name="Kawai M."/>
            <person name="Futagami T."/>
            <person name="Toyoda A."/>
            <person name="Takaki Y."/>
            <person name="Nishi S."/>
            <person name="Hori S."/>
            <person name="Arai W."/>
            <person name="Tsubouchi T."/>
            <person name="Morono Y."/>
            <person name="Uchiyama I."/>
            <person name="Ito T."/>
            <person name="Fujiyama A."/>
            <person name="Inagaki F."/>
            <person name="Takami H."/>
        </authorList>
    </citation>
    <scope>NUCLEOTIDE SEQUENCE</scope>
    <source>
        <strain evidence="2">Expedition CK06-06</strain>
    </source>
</reference>
<dbReference type="SMART" id="SM00481">
    <property type="entry name" value="POLIIIAc"/>
    <property type="match status" value="1"/>
</dbReference>
<dbReference type="AlphaFoldDB" id="X0YGM5"/>
<gene>
    <name evidence="2" type="ORF">S01H4_16493</name>
</gene>
<dbReference type="InterPro" id="IPR004805">
    <property type="entry name" value="DnaE2/DnaE/PolC"/>
</dbReference>
<dbReference type="InterPro" id="IPR011708">
    <property type="entry name" value="DNA_pol3_alpha_NTPase_dom"/>
</dbReference>
<feature type="non-terminal residue" evidence="2">
    <location>
        <position position="465"/>
    </location>
</feature>
<dbReference type="EMBL" id="BART01007234">
    <property type="protein sequence ID" value="GAG55164.1"/>
    <property type="molecule type" value="Genomic_DNA"/>
</dbReference>
<dbReference type="InterPro" id="IPR041931">
    <property type="entry name" value="DNA_pol3_alpha_thumb_dom"/>
</dbReference>
<organism evidence="2">
    <name type="scientific">marine sediment metagenome</name>
    <dbReference type="NCBI Taxonomy" id="412755"/>
    <lineage>
        <taxon>unclassified sequences</taxon>
        <taxon>metagenomes</taxon>
        <taxon>ecological metagenomes</taxon>
    </lineage>
</organism>
<dbReference type="CDD" id="cd12113">
    <property type="entry name" value="PHP_PolIIIA_DnaE3"/>
    <property type="match status" value="1"/>
</dbReference>
<dbReference type="InterPro" id="IPR016195">
    <property type="entry name" value="Pol/histidinol_Pase-like"/>
</dbReference>
<proteinExistence type="predicted"/>
<feature type="domain" description="Polymerase/histidinol phosphatase N-terminal" evidence="1">
    <location>
        <begin position="3"/>
        <end position="70"/>
    </location>
</feature>
<dbReference type="Gene3D" id="1.10.10.1600">
    <property type="entry name" value="Bacterial DNA polymerase III alpha subunit, thumb domain"/>
    <property type="match status" value="1"/>
</dbReference>
<dbReference type="InterPro" id="IPR003141">
    <property type="entry name" value="Pol/His_phosphatase_N"/>
</dbReference>